<organism evidence="2 3">
    <name type="scientific">Truepera radiovictrix (strain DSM 17093 / CIP 108686 / LMG 22925 / RQ-24)</name>
    <dbReference type="NCBI Taxonomy" id="649638"/>
    <lineage>
        <taxon>Bacteria</taxon>
        <taxon>Thermotogati</taxon>
        <taxon>Deinococcota</taxon>
        <taxon>Deinococci</taxon>
        <taxon>Trueperales</taxon>
        <taxon>Trueperaceae</taxon>
        <taxon>Truepera</taxon>
    </lineage>
</organism>
<dbReference type="Pfam" id="PF12725">
    <property type="entry name" value="DUF3810"/>
    <property type="match status" value="1"/>
</dbReference>
<evidence type="ECO:0000313" key="2">
    <source>
        <dbReference type="EMBL" id="ADI14420.1"/>
    </source>
</evidence>
<dbReference type="AlphaFoldDB" id="D7CWM1"/>
<keyword evidence="1" id="KW-0472">Membrane</keyword>
<dbReference type="InterPro" id="IPR024294">
    <property type="entry name" value="DUF3810"/>
</dbReference>
<feature type="transmembrane region" description="Helical" evidence="1">
    <location>
        <begin position="89"/>
        <end position="110"/>
    </location>
</feature>
<keyword evidence="1" id="KW-1133">Transmembrane helix</keyword>
<dbReference type="KEGG" id="tra:Trad_1298"/>
<dbReference type="OrthoDB" id="1048788at2"/>
<sequence>MRRLLPITLWALSALLLLVWTLAPPPAAWIDAVYTPVLYAGVARAIIPVTGALPFSLAGLLGLGGALWLGVSLVRSWRRLGLRTFLQRWGLRALFFGTVLWALFLVMWGANYARTPLETRYGLPEGPTRSAEVAQLARDLAQVIAQDAPAKRPPDAWARGVAAARTALEKTVAALEGRTLTLPRYVKRTPPGLLIFSGQATGIVVPWTLEAHVDGALPLPYALGTALHELAHLAGYGSEAETDFVTGLAGLTADDPLLRYSTALTLFSRAARSLERDAYRELYAALPAVAREDIAALRAVYDRFLPPRPAAWLQTLFYDTYLRSQGVGAGVADYDRATELLVGAQRSGLLRFDAASGRFEVALEAGP</sequence>
<evidence type="ECO:0000313" key="3">
    <source>
        <dbReference type="Proteomes" id="UP000000379"/>
    </source>
</evidence>
<gene>
    <name evidence="2" type="ordered locus">Trad_1298</name>
</gene>
<feature type="transmembrane region" description="Helical" evidence="1">
    <location>
        <begin position="46"/>
        <end position="69"/>
    </location>
</feature>
<evidence type="ECO:0008006" key="4">
    <source>
        <dbReference type="Google" id="ProtNLM"/>
    </source>
</evidence>
<dbReference type="STRING" id="649638.Trad_1298"/>
<dbReference type="HOGENOM" id="CLU_052630_0_0_0"/>
<name>D7CWM1_TRURR</name>
<protein>
    <recommendedName>
        <fullName evidence="4">DUF3810 domain-containing protein</fullName>
    </recommendedName>
</protein>
<accession>D7CWM1</accession>
<keyword evidence="1" id="KW-0812">Transmembrane</keyword>
<dbReference type="Proteomes" id="UP000000379">
    <property type="component" value="Chromosome"/>
</dbReference>
<dbReference type="RefSeq" id="WP_013177790.1">
    <property type="nucleotide sequence ID" value="NC_014221.1"/>
</dbReference>
<proteinExistence type="predicted"/>
<evidence type="ECO:0000256" key="1">
    <source>
        <dbReference type="SAM" id="Phobius"/>
    </source>
</evidence>
<reference evidence="3" key="1">
    <citation type="submission" date="2010-05" db="EMBL/GenBank/DDBJ databases">
        <title>The complete genome of Truepera radiovictris DSM 17093.</title>
        <authorList>
            <consortium name="US DOE Joint Genome Institute (JGI-PGF)"/>
            <person name="Lucas S."/>
            <person name="Copeland A."/>
            <person name="Lapidus A."/>
            <person name="Glavina del Rio T."/>
            <person name="Dalin E."/>
            <person name="Tice H."/>
            <person name="Bruce D."/>
            <person name="Goodwin L."/>
            <person name="Pitluck S."/>
            <person name="Kyrpides N."/>
            <person name="Mavromatis K."/>
            <person name="Ovchinnikova G."/>
            <person name="Munk A.C."/>
            <person name="Detter J.C."/>
            <person name="Han C."/>
            <person name="Tapia R."/>
            <person name="Land M."/>
            <person name="Hauser L."/>
            <person name="Markowitz V."/>
            <person name="Cheng J.-F."/>
            <person name="Hugenholtz P."/>
            <person name="Woyke T."/>
            <person name="Wu D."/>
            <person name="Tindall B."/>
            <person name="Pomrenke H.G."/>
            <person name="Brambilla E."/>
            <person name="Klenk H.-P."/>
            <person name="Eisen J.A."/>
        </authorList>
    </citation>
    <scope>NUCLEOTIDE SEQUENCE [LARGE SCALE GENOMIC DNA]</scope>
    <source>
        <strain evidence="3">DSM 17093 / CIP 108686 / LMG 22925 / RQ-24</strain>
    </source>
</reference>
<reference evidence="2 3" key="2">
    <citation type="journal article" date="2011" name="Stand. Genomic Sci.">
        <title>Complete genome sequence of Truepera radiovictrix type strain (RQ-24).</title>
        <authorList>
            <person name="Ivanova N."/>
            <person name="Rohde C."/>
            <person name="Munk C."/>
            <person name="Nolan M."/>
            <person name="Lucas S."/>
            <person name="Del Rio T.G."/>
            <person name="Tice H."/>
            <person name="Deshpande S."/>
            <person name="Cheng J.F."/>
            <person name="Tapia R."/>
            <person name="Han C."/>
            <person name="Goodwin L."/>
            <person name="Pitluck S."/>
            <person name="Liolios K."/>
            <person name="Mavromatis K."/>
            <person name="Mikhailova N."/>
            <person name="Pati A."/>
            <person name="Chen A."/>
            <person name="Palaniappan K."/>
            <person name="Land M."/>
            <person name="Hauser L."/>
            <person name="Chang Y.J."/>
            <person name="Jeffries C.D."/>
            <person name="Brambilla E."/>
            <person name="Rohde M."/>
            <person name="Goker M."/>
            <person name="Tindall B.J."/>
            <person name="Woyke T."/>
            <person name="Bristow J."/>
            <person name="Eisen J.A."/>
            <person name="Markowitz V."/>
            <person name="Hugenholtz P."/>
            <person name="Kyrpides N.C."/>
            <person name="Klenk H.P."/>
            <person name="Lapidus A."/>
        </authorList>
    </citation>
    <scope>NUCLEOTIDE SEQUENCE [LARGE SCALE GENOMIC DNA]</scope>
    <source>
        <strain evidence="3">DSM 17093 / CIP 108686 / LMG 22925 / RQ-24</strain>
    </source>
</reference>
<dbReference type="EMBL" id="CP002049">
    <property type="protein sequence ID" value="ADI14420.1"/>
    <property type="molecule type" value="Genomic_DNA"/>
</dbReference>
<keyword evidence="3" id="KW-1185">Reference proteome</keyword>